<sequence>MKKQLFTLLIFIGSYTNTKAQIYTPSGSIQGSTGNDYVGVGTITPNAKLDLGTGYGANGVKFLMYNDNFSNELAGTKCGFYMDNYRPNNLNLVFPEASAYPGLFTITAKNTSGTTLNPYFSVTGLTGNVGIGTINPAYKLDVIGTIRSREVKVDMNGADFVFEKDYGLMPLSDLEKFITINKHLPQIASAKEMEANGVELGSLNSKLLQKVEELTLYLIEQKKSMDDLKAIVSQQNQEILKLKSK</sequence>
<reference evidence="2" key="1">
    <citation type="journal article" date="2019" name="Int. J. Syst. Evol. Microbiol.">
        <title>The Global Catalogue of Microorganisms (GCM) 10K type strain sequencing project: providing services to taxonomists for standard genome sequencing and annotation.</title>
        <authorList>
            <consortium name="The Broad Institute Genomics Platform"/>
            <consortium name="The Broad Institute Genome Sequencing Center for Infectious Disease"/>
            <person name="Wu L."/>
            <person name="Ma J."/>
        </authorList>
    </citation>
    <scope>NUCLEOTIDE SEQUENCE [LARGE SCALE GENOMIC DNA]</scope>
    <source>
        <strain evidence="2">KCTC 42456</strain>
    </source>
</reference>
<evidence type="ECO:0000313" key="2">
    <source>
        <dbReference type="Proteomes" id="UP001597546"/>
    </source>
</evidence>
<comment type="caution">
    <text evidence="1">The sequence shown here is derived from an EMBL/GenBank/DDBJ whole genome shotgun (WGS) entry which is preliminary data.</text>
</comment>
<keyword evidence="2" id="KW-1185">Reference proteome</keyword>
<dbReference type="Proteomes" id="UP001597546">
    <property type="component" value="Unassembled WGS sequence"/>
</dbReference>
<accession>A0ABW5TT09</accession>
<protein>
    <submittedName>
        <fullName evidence="1">Uncharacterized protein</fullName>
    </submittedName>
</protein>
<organism evidence="1 2">
    <name type="scientific">Pedobacter alpinus</name>
    <dbReference type="NCBI Taxonomy" id="1590643"/>
    <lineage>
        <taxon>Bacteria</taxon>
        <taxon>Pseudomonadati</taxon>
        <taxon>Bacteroidota</taxon>
        <taxon>Sphingobacteriia</taxon>
        <taxon>Sphingobacteriales</taxon>
        <taxon>Sphingobacteriaceae</taxon>
        <taxon>Pedobacter</taxon>
    </lineage>
</organism>
<gene>
    <name evidence="1" type="ORF">ACFSSE_10980</name>
</gene>
<dbReference type="RefSeq" id="WP_379044700.1">
    <property type="nucleotide sequence ID" value="NZ_JBHSKW010000046.1"/>
</dbReference>
<evidence type="ECO:0000313" key="1">
    <source>
        <dbReference type="EMBL" id="MFD2732226.1"/>
    </source>
</evidence>
<dbReference type="EMBL" id="JBHULV010000037">
    <property type="protein sequence ID" value="MFD2732226.1"/>
    <property type="molecule type" value="Genomic_DNA"/>
</dbReference>
<name>A0ABW5TT09_9SPHI</name>
<proteinExistence type="predicted"/>